<organism evidence="2 3">
    <name type="scientific">Corchorus olitorius</name>
    <dbReference type="NCBI Taxonomy" id="93759"/>
    <lineage>
        <taxon>Eukaryota</taxon>
        <taxon>Viridiplantae</taxon>
        <taxon>Streptophyta</taxon>
        <taxon>Embryophyta</taxon>
        <taxon>Tracheophyta</taxon>
        <taxon>Spermatophyta</taxon>
        <taxon>Magnoliopsida</taxon>
        <taxon>eudicotyledons</taxon>
        <taxon>Gunneridae</taxon>
        <taxon>Pentapetalae</taxon>
        <taxon>rosids</taxon>
        <taxon>malvids</taxon>
        <taxon>Malvales</taxon>
        <taxon>Malvaceae</taxon>
        <taxon>Grewioideae</taxon>
        <taxon>Apeibeae</taxon>
        <taxon>Corchorus</taxon>
    </lineage>
</organism>
<feature type="region of interest" description="Disordered" evidence="1">
    <location>
        <begin position="1"/>
        <end position="59"/>
    </location>
</feature>
<evidence type="ECO:0000256" key="1">
    <source>
        <dbReference type="SAM" id="MobiDB-lite"/>
    </source>
</evidence>
<dbReference type="Proteomes" id="UP000187203">
    <property type="component" value="Unassembled WGS sequence"/>
</dbReference>
<comment type="caution">
    <text evidence="2">The sequence shown here is derived from an EMBL/GenBank/DDBJ whole genome shotgun (WGS) entry which is preliminary data.</text>
</comment>
<proteinExistence type="predicted"/>
<evidence type="ECO:0000313" key="2">
    <source>
        <dbReference type="EMBL" id="OMO82624.1"/>
    </source>
</evidence>
<sequence>MVIGDEDSDGGSEGVQVVGEEGPAAPTNAESVASSSKPPSQHDSSEKSVNSKKRSRSGEEFGNLVQIIRDFVGAYKENNEHWKCIADYFRLESERRTELVKAIMQLTEFTKQERMRGGQHIIKDPAKIDFFFALPEELRSEYVQEQLSECTPYRPSIDFSVDN</sequence>
<accession>A0A1R3IJ63</accession>
<name>A0A1R3IJ63_9ROSI</name>
<feature type="compositionally biased region" description="Acidic residues" evidence="1">
    <location>
        <begin position="1"/>
        <end position="10"/>
    </location>
</feature>
<gene>
    <name evidence="2" type="ORF">COLO4_22902</name>
</gene>
<dbReference type="AlphaFoldDB" id="A0A1R3IJ63"/>
<keyword evidence="3" id="KW-1185">Reference proteome</keyword>
<evidence type="ECO:0000313" key="3">
    <source>
        <dbReference type="Proteomes" id="UP000187203"/>
    </source>
</evidence>
<reference evidence="3" key="1">
    <citation type="submission" date="2013-09" db="EMBL/GenBank/DDBJ databases">
        <title>Corchorus olitorius genome sequencing.</title>
        <authorList>
            <person name="Alam M."/>
            <person name="Haque M.S."/>
            <person name="Islam M.S."/>
            <person name="Emdad E.M."/>
            <person name="Islam M.M."/>
            <person name="Ahmed B."/>
            <person name="Halim A."/>
            <person name="Hossen Q.M.M."/>
            <person name="Hossain M.Z."/>
            <person name="Ahmed R."/>
            <person name="Khan M.M."/>
            <person name="Islam R."/>
            <person name="Rashid M.M."/>
            <person name="Khan S.A."/>
            <person name="Rahman M.S."/>
            <person name="Alam M."/>
            <person name="Yahiya A.S."/>
            <person name="Khan M.S."/>
            <person name="Azam M.S."/>
            <person name="Haque T."/>
            <person name="Lashkar M.Z.H."/>
            <person name="Akhand A.I."/>
            <person name="Morshed G."/>
            <person name="Roy S."/>
            <person name="Uddin K.S."/>
            <person name="Rabeya T."/>
            <person name="Hossain A.S."/>
            <person name="Chowdhury A."/>
            <person name="Snigdha A.R."/>
            <person name="Mortoza M.S."/>
            <person name="Matin S.A."/>
            <person name="Hoque S.M.E."/>
            <person name="Islam M.K."/>
            <person name="Roy D.K."/>
            <person name="Haider R."/>
            <person name="Moosa M.M."/>
            <person name="Elias S.M."/>
            <person name="Hasan A.M."/>
            <person name="Jahan S."/>
            <person name="Shafiuddin M."/>
            <person name="Mahmood N."/>
            <person name="Shommy N.S."/>
        </authorList>
    </citation>
    <scope>NUCLEOTIDE SEQUENCE [LARGE SCALE GENOMIC DNA]</scope>
    <source>
        <strain evidence="3">cv. O-4</strain>
    </source>
</reference>
<protein>
    <submittedName>
        <fullName evidence="2">Uncharacterized protein</fullName>
    </submittedName>
</protein>
<dbReference type="EMBL" id="AWUE01018098">
    <property type="protein sequence ID" value="OMO82624.1"/>
    <property type="molecule type" value="Genomic_DNA"/>
</dbReference>